<dbReference type="PROSITE" id="PS00584">
    <property type="entry name" value="PFKB_KINASES_2"/>
    <property type="match status" value="1"/>
</dbReference>
<keyword evidence="1" id="KW-0808">Transferase</keyword>
<dbReference type="PANTHER" id="PTHR10584:SF166">
    <property type="entry name" value="RIBOKINASE"/>
    <property type="match status" value="1"/>
</dbReference>
<dbReference type="PANTHER" id="PTHR10584">
    <property type="entry name" value="SUGAR KINASE"/>
    <property type="match status" value="1"/>
</dbReference>
<protein>
    <submittedName>
        <fullName evidence="4">PfkB family carbohydrate kinase</fullName>
    </submittedName>
</protein>
<evidence type="ECO:0000313" key="5">
    <source>
        <dbReference type="Proteomes" id="UP001202867"/>
    </source>
</evidence>
<dbReference type="InterPro" id="IPR002173">
    <property type="entry name" value="Carboh/pur_kinase_PfkB_CS"/>
</dbReference>
<feature type="domain" description="Carbohydrate kinase PfkB" evidence="3">
    <location>
        <begin position="190"/>
        <end position="264"/>
    </location>
</feature>
<evidence type="ECO:0000256" key="2">
    <source>
        <dbReference type="ARBA" id="ARBA00022777"/>
    </source>
</evidence>
<proteinExistence type="predicted"/>
<evidence type="ECO:0000313" key="4">
    <source>
        <dbReference type="EMBL" id="MCK0207071.1"/>
    </source>
</evidence>
<dbReference type="SUPFAM" id="SSF53613">
    <property type="entry name" value="Ribokinase-like"/>
    <property type="match status" value="1"/>
</dbReference>
<keyword evidence="2 4" id="KW-0418">Kinase</keyword>
<dbReference type="RefSeq" id="WP_247198767.1">
    <property type="nucleotide sequence ID" value="NZ_JALKCG010000001.1"/>
</dbReference>
<keyword evidence="5" id="KW-1185">Reference proteome</keyword>
<evidence type="ECO:0000256" key="1">
    <source>
        <dbReference type="ARBA" id="ARBA00022679"/>
    </source>
</evidence>
<comment type="caution">
    <text evidence="4">The sequence shown here is derived from an EMBL/GenBank/DDBJ whole genome shotgun (WGS) entry which is preliminary data.</text>
</comment>
<dbReference type="Pfam" id="PF00294">
    <property type="entry name" value="PfkB"/>
    <property type="match status" value="1"/>
</dbReference>
<dbReference type="Gene3D" id="3.40.1190.20">
    <property type="match status" value="1"/>
</dbReference>
<gene>
    <name evidence="4" type="ORF">MWN33_03385</name>
</gene>
<name>A0ABT0DIH4_9HYPH</name>
<sequence>MGHVLVVGSVNVDRIVRIARPLGAGGRVSVLGAHWRCGGGGFATGAALLALGHRVSLVATLSADAAGEACRAVLAQLGFDLRYLAASEAPTVPLEIFVDPAGERTIVAPAASEARRLTTLPALAADLAYINVRRAEAGVLDALAGRCRVVAQVPLEAGERRPAEALIASASDHAFALGEGAFDHARRIGGDGLKVLVATDGARPVHLSEAHGRMQVPLAPVELPEGGPRDSTGAGDVFAAGFIDGCLRGEPYAACAQRGSEIAARFLADRKALWGDAALALDMSLRSAAGP</sequence>
<dbReference type="InterPro" id="IPR011611">
    <property type="entry name" value="PfkB_dom"/>
</dbReference>
<dbReference type="GO" id="GO:0016301">
    <property type="term" value="F:kinase activity"/>
    <property type="evidence" value="ECO:0007669"/>
    <property type="project" value="UniProtKB-KW"/>
</dbReference>
<organism evidence="4 5">
    <name type="scientific">Ancylobacter koreensis</name>
    <dbReference type="NCBI Taxonomy" id="266121"/>
    <lineage>
        <taxon>Bacteria</taxon>
        <taxon>Pseudomonadati</taxon>
        <taxon>Pseudomonadota</taxon>
        <taxon>Alphaproteobacteria</taxon>
        <taxon>Hyphomicrobiales</taxon>
        <taxon>Xanthobacteraceae</taxon>
        <taxon>Ancylobacter</taxon>
    </lineage>
</organism>
<accession>A0ABT0DIH4</accession>
<evidence type="ECO:0000259" key="3">
    <source>
        <dbReference type="Pfam" id="PF00294"/>
    </source>
</evidence>
<dbReference type="Proteomes" id="UP001202867">
    <property type="component" value="Unassembled WGS sequence"/>
</dbReference>
<dbReference type="InterPro" id="IPR029056">
    <property type="entry name" value="Ribokinase-like"/>
</dbReference>
<reference evidence="5" key="1">
    <citation type="submission" date="2023-07" db="EMBL/GenBank/DDBJ databases">
        <title>Ancylobacter moscoviensis sp. nov., facultatively methylotrophic bacteria from activated sludge and the reclassification of Starkeya novella (Starkey 1934) Kelly et al. 2000 as Ancylobacter novellus comb. nov., Starkeya koreensis Im et al. 2006 as Ancylobacter koreensis comb.nov., Angulomicrobium tetraedrale Vasil'eva et al. 1986 as Ancylobacter tetraedralis comb. nov., Angulomicrobium amanitiforme Fritz et al. 2004 as Ancylobacter amanitiformis comb. nov. and Methylorhabdus multivorans Doronina et al. 1996 as Ancylobacter multivorans comb. nov. and emended description of the genus Ancylobacter.</title>
        <authorList>
            <person name="Doronina N."/>
            <person name="Chemodurova A."/>
            <person name="Grouzdev D."/>
            <person name="Koziaeva V."/>
            <person name="Shi W."/>
            <person name="Wu L."/>
            <person name="Kaparullina E."/>
        </authorList>
    </citation>
    <scope>NUCLEOTIDE SEQUENCE [LARGE SCALE GENOMIC DNA]</scope>
    <source>
        <strain evidence="5">Jip08</strain>
    </source>
</reference>
<dbReference type="EMBL" id="JALKCG010000001">
    <property type="protein sequence ID" value="MCK0207071.1"/>
    <property type="molecule type" value="Genomic_DNA"/>
</dbReference>